<dbReference type="PANTHER" id="PTHR38595">
    <property type="entry name" value="CYTOPLASMIC PROTEIN-RELATED"/>
    <property type="match status" value="1"/>
</dbReference>
<accession>A0ABX6N9X7</accession>
<dbReference type="InterPro" id="IPR017737">
    <property type="entry name" value="TssE1-like"/>
</dbReference>
<dbReference type="EMBL" id="CP053084">
    <property type="protein sequence ID" value="QJR31210.1"/>
    <property type="molecule type" value="Genomic_DNA"/>
</dbReference>
<keyword evidence="3" id="KW-1185">Reference proteome</keyword>
<name>A0ABX6N9X7_9BURK</name>
<feature type="domain" description="IraD/Gp25-like" evidence="1">
    <location>
        <begin position="30"/>
        <end position="134"/>
    </location>
</feature>
<dbReference type="Proteomes" id="UP000501130">
    <property type="component" value="Chromosome"/>
</dbReference>
<reference evidence="2 3" key="1">
    <citation type="submission" date="2020-05" db="EMBL/GenBank/DDBJ databases">
        <title>Compete genome of Limnobacter sp. SAORIC-580.</title>
        <authorList>
            <person name="Song J."/>
            <person name="Cho J.-C."/>
        </authorList>
    </citation>
    <scope>NUCLEOTIDE SEQUENCE [LARGE SCALE GENOMIC DNA]</scope>
    <source>
        <strain evidence="2 3">SAORIC-580</strain>
    </source>
</reference>
<organism evidence="2 3">
    <name type="scientific">Limnobacter profundi</name>
    <dbReference type="NCBI Taxonomy" id="2732163"/>
    <lineage>
        <taxon>Bacteria</taxon>
        <taxon>Pseudomonadati</taxon>
        <taxon>Pseudomonadota</taxon>
        <taxon>Betaproteobacteria</taxon>
        <taxon>Burkholderiales</taxon>
        <taxon>Burkholderiaceae</taxon>
        <taxon>Limnobacter</taxon>
    </lineage>
</organism>
<evidence type="ECO:0000313" key="3">
    <source>
        <dbReference type="Proteomes" id="UP000501130"/>
    </source>
</evidence>
<dbReference type="Pfam" id="PF04965">
    <property type="entry name" value="GPW_gp25"/>
    <property type="match status" value="1"/>
</dbReference>
<sequence>MQPALLDRLQDDEPAIQTESANRRFITKEALRQLVLRDLEQLLNATRVLDSKCLEGQPQLNESVLAYGMPPVAGKIASMIDVKDFERTVANLIRRFEPRIDGNSLKVTAETQQGLMHLHNVIGLRISGLLWAQPYPIELMLRTEVDLETGKVLLLPLSGF</sequence>
<gene>
    <name evidence="2" type="primary">tssE</name>
    <name evidence="2" type="ORF">HKT17_14710</name>
</gene>
<dbReference type="InterPro" id="IPR053176">
    <property type="entry name" value="T6SS_TssE1-like"/>
</dbReference>
<proteinExistence type="predicted"/>
<dbReference type="PANTHER" id="PTHR38595:SF1">
    <property type="entry name" value="TYPE VI SECRETION SYSTEM COMPONENT TSSE1"/>
    <property type="match status" value="1"/>
</dbReference>
<dbReference type="SUPFAM" id="SSF160719">
    <property type="entry name" value="gpW/gp25-like"/>
    <property type="match status" value="1"/>
</dbReference>
<dbReference type="NCBIfam" id="TIGR03357">
    <property type="entry name" value="VI_zyme"/>
    <property type="match status" value="1"/>
</dbReference>
<dbReference type="InterPro" id="IPR007048">
    <property type="entry name" value="IraD/Gp25-like"/>
</dbReference>
<evidence type="ECO:0000313" key="2">
    <source>
        <dbReference type="EMBL" id="QJR31210.1"/>
    </source>
</evidence>
<evidence type="ECO:0000259" key="1">
    <source>
        <dbReference type="Pfam" id="PF04965"/>
    </source>
</evidence>
<protein>
    <submittedName>
        <fullName evidence="2">Type VI secretion system baseplate subunit TssE</fullName>
    </submittedName>
</protein>